<accession>A0A383CT02</accession>
<dbReference type="InterPro" id="IPR023296">
    <property type="entry name" value="Glyco_hydro_beta-prop_sf"/>
</dbReference>
<dbReference type="PANTHER" id="PTHR35279">
    <property type="match status" value="1"/>
</dbReference>
<reference evidence="1" key="1">
    <citation type="submission" date="2018-05" db="EMBL/GenBank/DDBJ databases">
        <authorList>
            <person name="Lanie J.A."/>
            <person name="Ng W.-L."/>
            <person name="Kazmierczak K.M."/>
            <person name="Andrzejewski T.M."/>
            <person name="Davidsen T.M."/>
            <person name="Wayne K.J."/>
            <person name="Tettelin H."/>
            <person name="Glass J.I."/>
            <person name="Rusch D."/>
            <person name="Podicherti R."/>
            <person name="Tsui H.-C.T."/>
            <person name="Winkler M.E."/>
        </authorList>
    </citation>
    <scope>NUCLEOTIDE SEQUENCE</scope>
</reference>
<evidence type="ECO:0000313" key="1">
    <source>
        <dbReference type="EMBL" id="SVE35456.1"/>
    </source>
</evidence>
<feature type="non-terminal residue" evidence="1">
    <location>
        <position position="199"/>
    </location>
</feature>
<dbReference type="EMBL" id="UINC01211524">
    <property type="protein sequence ID" value="SVE35456.1"/>
    <property type="molecule type" value="Genomic_DNA"/>
</dbReference>
<dbReference type="PANTHER" id="PTHR35279:SF1">
    <property type="entry name" value="ARABINANASE_LEVANSUCRASE_INVERTASE"/>
    <property type="match status" value="1"/>
</dbReference>
<sequence>MKWKKLGLIFEPKTVNRDWMITHAMDPTVDHVKDDIYRIYFCGRNKDNQSLIGFVEIDINDPTNILHAPIDPVLGLGELGAFDDNGVTASWIVNHDNKKYLYYIGWKPKSTTRLGLMTGLAISKDGGNSFKRHSRAPVLNLTNKEPFSILTAPCVIKEGEVWKMWYVSCVDWVHPDLPRYNIKYAGSNDGIIWKQDGIT</sequence>
<organism evidence="1">
    <name type="scientific">marine metagenome</name>
    <dbReference type="NCBI Taxonomy" id="408172"/>
    <lineage>
        <taxon>unclassified sequences</taxon>
        <taxon>metagenomes</taxon>
        <taxon>ecological metagenomes</taxon>
    </lineage>
</organism>
<dbReference type="Gene3D" id="2.115.10.20">
    <property type="entry name" value="Glycosyl hydrolase domain, family 43"/>
    <property type="match status" value="1"/>
</dbReference>
<proteinExistence type="predicted"/>
<protein>
    <recommendedName>
        <fullName evidence="2">Glycosyl hydrolase family 32 N-terminal domain-containing protein</fullName>
    </recommendedName>
</protein>
<evidence type="ECO:0008006" key="2">
    <source>
        <dbReference type="Google" id="ProtNLM"/>
    </source>
</evidence>
<gene>
    <name evidence="1" type="ORF">METZ01_LOCUS488310</name>
</gene>
<dbReference type="AlphaFoldDB" id="A0A383CT02"/>
<name>A0A383CT02_9ZZZZ</name>
<dbReference type="SUPFAM" id="SSF75005">
    <property type="entry name" value="Arabinanase/levansucrase/invertase"/>
    <property type="match status" value="2"/>
</dbReference>